<reference evidence="6" key="1">
    <citation type="submission" date="2021-01" db="EMBL/GenBank/DDBJ databases">
        <title>YIM 132084 draft genome.</title>
        <authorList>
            <person name="An D."/>
        </authorList>
    </citation>
    <scope>NUCLEOTIDE SEQUENCE</scope>
    <source>
        <strain evidence="6">YIM 132084</strain>
    </source>
</reference>
<name>A0A938Y9W3_9ACTN</name>
<proteinExistence type="inferred from homology"/>
<evidence type="ECO:0000256" key="3">
    <source>
        <dbReference type="ARBA" id="ARBA00023002"/>
    </source>
</evidence>
<evidence type="ECO:0000256" key="4">
    <source>
        <dbReference type="ARBA" id="ARBA00023033"/>
    </source>
</evidence>
<evidence type="ECO:0000256" key="2">
    <source>
        <dbReference type="ARBA" id="ARBA00022630"/>
    </source>
</evidence>
<evidence type="ECO:0000256" key="1">
    <source>
        <dbReference type="ARBA" id="ARBA00010426"/>
    </source>
</evidence>
<dbReference type="GO" id="GO:0004497">
    <property type="term" value="F:monooxygenase activity"/>
    <property type="evidence" value="ECO:0007669"/>
    <property type="project" value="UniProtKB-KW"/>
</dbReference>
<gene>
    <name evidence="6" type="ORF">JL106_00275</name>
</gene>
<accession>A0A938Y9W3</accession>
<evidence type="ECO:0000313" key="7">
    <source>
        <dbReference type="Proteomes" id="UP000663792"/>
    </source>
</evidence>
<dbReference type="Gene3D" id="3.20.20.30">
    <property type="entry name" value="Luciferase-like domain"/>
    <property type="match status" value="1"/>
</dbReference>
<protein>
    <submittedName>
        <fullName evidence="6">LLM class flavin-dependent oxidoreductase</fullName>
    </submittedName>
</protein>
<dbReference type="GO" id="GO:0016705">
    <property type="term" value="F:oxidoreductase activity, acting on paired donors, with incorporation or reduction of molecular oxygen"/>
    <property type="evidence" value="ECO:0007669"/>
    <property type="project" value="InterPro"/>
</dbReference>
<keyword evidence="4" id="KW-0503">Monooxygenase</keyword>
<keyword evidence="7" id="KW-1185">Reference proteome</keyword>
<comment type="caution">
    <text evidence="6">The sequence shown here is derived from an EMBL/GenBank/DDBJ whole genome shotgun (WGS) entry which is preliminary data.</text>
</comment>
<dbReference type="InterPro" id="IPR011251">
    <property type="entry name" value="Luciferase-like_dom"/>
</dbReference>
<keyword evidence="2" id="KW-0285">Flavoprotein</keyword>
<dbReference type="Pfam" id="PF00296">
    <property type="entry name" value="Bac_luciferase"/>
    <property type="match status" value="1"/>
</dbReference>
<comment type="similarity">
    <text evidence="1">Belongs to the bacterial luciferase oxidoreductase family.</text>
</comment>
<dbReference type="GO" id="GO:0005829">
    <property type="term" value="C:cytosol"/>
    <property type="evidence" value="ECO:0007669"/>
    <property type="project" value="TreeGrafter"/>
</dbReference>
<evidence type="ECO:0000259" key="5">
    <source>
        <dbReference type="Pfam" id="PF00296"/>
    </source>
</evidence>
<sequence length="392" mass="42902">MGFAKAEGMRFGVFLGPYHLVGINPTLAMRRDLELVDHLDALGFHEVWFGEHHSSGVETIASPELMIAAAAERTKQIMLGTGVSSLPYHHPFVLADRIVQLDHMTRGRVMLGVGPGQLLQDAAMLGIDPATQRDRMEEALGVMLRLFAGETVTHESDWFTLREGALQLRPYSKFDIAVTAVISPTGPKLAGRLGLSLLSLAATDPAAVDRLATHWDVLETEAREYGQPADRSTWRLMGPMHIAESLEQAKKNMEHGFLWLMNYMKHVSPTTTGDFTDISELVDTMNATGKGVIGTPDMAVAQLKRLQEKSGGYGTYLLQGADYASHSATVRSYELFAERVMPHFTGAIEPIDASYRRLLDLKGAGVEATAKSQAAATERYRVERGVPRSAGV</sequence>
<dbReference type="SUPFAM" id="SSF51679">
    <property type="entry name" value="Bacterial luciferase-like"/>
    <property type="match status" value="1"/>
</dbReference>
<dbReference type="EMBL" id="JAERWK010000001">
    <property type="protein sequence ID" value="MBM9465711.1"/>
    <property type="molecule type" value="Genomic_DNA"/>
</dbReference>
<feature type="domain" description="Luciferase-like" evidence="5">
    <location>
        <begin position="9"/>
        <end position="308"/>
    </location>
</feature>
<dbReference type="Proteomes" id="UP000663792">
    <property type="component" value="Unassembled WGS sequence"/>
</dbReference>
<evidence type="ECO:0000313" key="6">
    <source>
        <dbReference type="EMBL" id="MBM9465711.1"/>
    </source>
</evidence>
<dbReference type="RefSeq" id="WP_205258668.1">
    <property type="nucleotide sequence ID" value="NZ_JAERWK010000001.1"/>
</dbReference>
<dbReference type="PANTHER" id="PTHR30137:SF16">
    <property type="entry name" value="BLL0895 PROTEIN"/>
    <property type="match status" value="1"/>
</dbReference>
<keyword evidence="3" id="KW-0560">Oxidoreductase</keyword>
<organism evidence="6 7">
    <name type="scientific">Nakamurella leprariae</name>
    <dbReference type="NCBI Taxonomy" id="2803911"/>
    <lineage>
        <taxon>Bacteria</taxon>
        <taxon>Bacillati</taxon>
        <taxon>Actinomycetota</taxon>
        <taxon>Actinomycetes</taxon>
        <taxon>Nakamurellales</taxon>
        <taxon>Nakamurellaceae</taxon>
        <taxon>Nakamurella</taxon>
    </lineage>
</organism>
<dbReference type="AlphaFoldDB" id="A0A938Y9W3"/>
<dbReference type="InterPro" id="IPR050766">
    <property type="entry name" value="Bact_Lucif_Oxidored"/>
</dbReference>
<dbReference type="PANTHER" id="PTHR30137">
    <property type="entry name" value="LUCIFERASE-LIKE MONOOXYGENASE"/>
    <property type="match status" value="1"/>
</dbReference>
<dbReference type="InterPro" id="IPR036661">
    <property type="entry name" value="Luciferase-like_sf"/>
</dbReference>